<dbReference type="PANTHER" id="PTHR21237:SF23">
    <property type="entry name" value="GRPE PROTEIN HOMOLOG, MITOCHONDRIAL"/>
    <property type="match status" value="1"/>
</dbReference>
<dbReference type="SUPFAM" id="SSF58014">
    <property type="entry name" value="Coiled-coil domain of nucleotide exchange factor GrpE"/>
    <property type="match status" value="1"/>
</dbReference>
<protein>
    <recommendedName>
        <fullName evidence="8 10">Protein GrpE</fullName>
    </recommendedName>
    <alternativeName>
        <fullName evidence="9 10">HSP-70 cofactor</fullName>
    </alternativeName>
</protein>
<feature type="coiled-coil region" evidence="13">
    <location>
        <begin position="35"/>
        <end position="106"/>
    </location>
</feature>
<dbReference type="GO" id="GO:0051082">
    <property type="term" value="F:unfolded protein binding"/>
    <property type="evidence" value="ECO:0007669"/>
    <property type="project" value="TreeGrafter"/>
</dbReference>
<evidence type="ECO:0000256" key="7">
    <source>
        <dbReference type="ARBA" id="ARBA00053401"/>
    </source>
</evidence>
<evidence type="ECO:0000256" key="5">
    <source>
        <dbReference type="ARBA" id="ARBA00023016"/>
    </source>
</evidence>
<dbReference type="FunFam" id="2.30.22.10:FF:000001">
    <property type="entry name" value="Protein GrpE"/>
    <property type="match status" value="1"/>
</dbReference>
<dbReference type="PRINTS" id="PR00773">
    <property type="entry name" value="GRPEPROTEIN"/>
</dbReference>
<keyword evidence="17" id="KW-1185">Reference proteome</keyword>
<dbReference type="InterPro" id="IPR000740">
    <property type="entry name" value="GrpE"/>
</dbReference>
<comment type="subcellular location">
    <subcellularLocation>
        <location evidence="1 10">Cytoplasm</location>
    </subcellularLocation>
</comment>
<evidence type="ECO:0000256" key="9">
    <source>
        <dbReference type="ARBA" id="ARBA00076414"/>
    </source>
</evidence>
<dbReference type="PROSITE" id="PS01071">
    <property type="entry name" value="GRPE"/>
    <property type="match status" value="1"/>
</dbReference>
<organism evidence="16 17">
    <name type="scientific">Aliicoccus persicus</name>
    <dbReference type="NCBI Taxonomy" id="930138"/>
    <lineage>
        <taxon>Bacteria</taxon>
        <taxon>Bacillati</taxon>
        <taxon>Bacillota</taxon>
        <taxon>Bacilli</taxon>
        <taxon>Bacillales</taxon>
        <taxon>Staphylococcaceae</taxon>
        <taxon>Aliicoccus</taxon>
    </lineage>
</organism>
<name>A0A662Z4P8_9STAP</name>
<evidence type="ECO:0000256" key="1">
    <source>
        <dbReference type="ARBA" id="ARBA00004496"/>
    </source>
</evidence>
<dbReference type="GO" id="GO:0000774">
    <property type="term" value="F:adenyl-nucleotide exchange factor activity"/>
    <property type="evidence" value="ECO:0007669"/>
    <property type="project" value="InterPro"/>
</dbReference>
<evidence type="ECO:0000256" key="12">
    <source>
        <dbReference type="RuleBase" id="RU004478"/>
    </source>
</evidence>
<dbReference type="CDD" id="cd00446">
    <property type="entry name" value="GrpE"/>
    <property type="match status" value="1"/>
</dbReference>
<evidence type="ECO:0000313" key="15">
    <source>
        <dbReference type="EMBL" id="HJE19410.1"/>
    </source>
</evidence>
<evidence type="ECO:0000256" key="4">
    <source>
        <dbReference type="ARBA" id="ARBA00022490"/>
    </source>
</evidence>
<accession>A0A662Z4P8</accession>
<dbReference type="EMBL" id="DYYI01000035">
    <property type="protein sequence ID" value="HJE19410.1"/>
    <property type="molecule type" value="Genomic_DNA"/>
</dbReference>
<dbReference type="GO" id="GO:0042803">
    <property type="term" value="F:protein homodimerization activity"/>
    <property type="evidence" value="ECO:0007669"/>
    <property type="project" value="InterPro"/>
</dbReference>
<dbReference type="Proteomes" id="UP000243605">
    <property type="component" value="Unassembled WGS sequence"/>
</dbReference>
<keyword evidence="6 10" id="KW-0143">Chaperone</keyword>
<evidence type="ECO:0000256" key="6">
    <source>
        <dbReference type="ARBA" id="ARBA00023186"/>
    </source>
</evidence>
<comment type="subunit">
    <text evidence="3 10">Homodimer.</text>
</comment>
<sequence>MDKKFENEHETEDIEFSEEESDEVYEDVAYDETSEAEEIDELTALQNKLEDEENKYLKLLAEFENYKRRNKQETETRNKYKEQKMAEDLLSVLDNLERALSVEDDENAFSSLKKGVDMVHKEFVKVFEDHDVTVIESVGVEFDPNVHQAVMTAADDSVDSNIVIEEFQKGYMLKDRVIRPSMVKVSE</sequence>
<keyword evidence="13" id="KW-0175">Coiled coil</keyword>
<feature type="region of interest" description="Disordered" evidence="14">
    <location>
        <begin position="1"/>
        <end position="26"/>
    </location>
</feature>
<reference evidence="15" key="3">
    <citation type="submission" date="2021-09" db="EMBL/GenBank/DDBJ databases">
        <authorList>
            <person name="Gilroy R."/>
        </authorList>
    </citation>
    <scope>NUCLEOTIDE SEQUENCE</scope>
    <source>
        <strain evidence="15">6019</strain>
    </source>
</reference>
<evidence type="ECO:0000256" key="8">
    <source>
        <dbReference type="ARBA" id="ARBA00072274"/>
    </source>
</evidence>
<gene>
    <name evidence="10 15" type="primary">grpE</name>
    <name evidence="15" type="ORF">K8V35_03545</name>
    <name evidence="16" type="ORF">SAMN05192557_0486</name>
</gene>
<dbReference type="EMBL" id="FOIT01000001">
    <property type="protein sequence ID" value="SEV85236.1"/>
    <property type="molecule type" value="Genomic_DNA"/>
</dbReference>
<dbReference type="HAMAP" id="MF_01151">
    <property type="entry name" value="GrpE"/>
    <property type="match status" value="1"/>
</dbReference>
<dbReference type="Gene3D" id="2.30.22.10">
    <property type="entry name" value="Head domain of nucleotide exchange factor GrpE"/>
    <property type="match status" value="1"/>
</dbReference>
<dbReference type="SUPFAM" id="SSF51064">
    <property type="entry name" value="Head domain of nucleotide exchange factor GrpE"/>
    <property type="match status" value="1"/>
</dbReference>
<dbReference type="OrthoDB" id="9812586at2"/>
<dbReference type="PANTHER" id="PTHR21237">
    <property type="entry name" value="GRPE PROTEIN"/>
    <property type="match status" value="1"/>
</dbReference>
<evidence type="ECO:0000256" key="13">
    <source>
        <dbReference type="SAM" id="Coils"/>
    </source>
</evidence>
<dbReference type="Gene3D" id="3.90.20.20">
    <property type="match status" value="1"/>
</dbReference>
<comment type="function">
    <text evidence="7 10 11">Participates actively in the response to hyperosmotic and heat shock by preventing the aggregation of stress-denatured proteins, in association with DnaK and GrpE. It is the nucleotide exchange factor for DnaK and may function as a thermosensor. Unfolded proteins bind initially to DnaJ; upon interaction with the DnaJ-bound protein, DnaK hydrolyzes its bound ATP, resulting in the formation of a stable complex. GrpE releases ADP from DnaK; ATP binding to DnaK triggers the release of the substrate protein, thus completing the reaction cycle. Several rounds of ATP-dependent interactions between DnaJ, DnaK and GrpE are required for fully efficient folding.</text>
</comment>
<dbReference type="InterPro" id="IPR009012">
    <property type="entry name" value="GrpE_head"/>
</dbReference>
<reference evidence="15" key="2">
    <citation type="journal article" date="2021" name="PeerJ">
        <title>Extensive microbial diversity within the chicken gut microbiome revealed by metagenomics and culture.</title>
        <authorList>
            <person name="Gilroy R."/>
            <person name="Ravi A."/>
            <person name="Getino M."/>
            <person name="Pursley I."/>
            <person name="Horton D.L."/>
            <person name="Alikhan N.F."/>
            <person name="Baker D."/>
            <person name="Gharbi K."/>
            <person name="Hall N."/>
            <person name="Watson M."/>
            <person name="Adriaenssens E.M."/>
            <person name="Foster-Nyarko E."/>
            <person name="Jarju S."/>
            <person name="Secka A."/>
            <person name="Antonio M."/>
            <person name="Oren A."/>
            <person name="Chaudhuri R.R."/>
            <person name="La Ragione R."/>
            <person name="Hildebrand F."/>
            <person name="Pallen M.J."/>
        </authorList>
    </citation>
    <scope>NUCLEOTIDE SEQUENCE</scope>
    <source>
        <strain evidence="15">6019</strain>
    </source>
</reference>
<evidence type="ECO:0000256" key="11">
    <source>
        <dbReference type="RuleBase" id="RU000639"/>
    </source>
</evidence>
<evidence type="ECO:0000256" key="10">
    <source>
        <dbReference type="HAMAP-Rule" id="MF_01151"/>
    </source>
</evidence>
<reference evidence="16 17" key="1">
    <citation type="submission" date="2016-10" db="EMBL/GenBank/DDBJ databases">
        <authorList>
            <person name="Varghese N."/>
            <person name="Submissions S."/>
        </authorList>
    </citation>
    <scope>NUCLEOTIDE SEQUENCE [LARGE SCALE GENOMIC DNA]</scope>
    <source>
        <strain evidence="16 17">IBRC-M10081</strain>
    </source>
</reference>
<dbReference type="InterPro" id="IPR013805">
    <property type="entry name" value="GrpE_CC"/>
</dbReference>
<dbReference type="GO" id="GO:0006457">
    <property type="term" value="P:protein folding"/>
    <property type="evidence" value="ECO:0007669"/>
    <property type="project" value="InterPro"/>
</dbReference>
<proteinExistence type="inferred from homology"/>
<evidence type="ECO:0000256" key="3">
    <source>
        <dbReference type="ARBA" id="ARBA00011738"/>
    </source>
</evidence>
<keyword evidence="5 10" id="KW-0346">Stress response</keyword>
<evidence type="ECO:0000313" key="17">
    <source>
        <dbReference type="Proteomes" id="UP000243605"/>
    </source>
</evidence>
<dbReference type="Proteomes" id="UP000763505">
    <property type="component" value="Unassembled WGS sequence"/>
</dbReference>
<dbReference type="GO" id="GO:0005737">
    <property type="term" value="C:cytoplasm"/>
    <property type="evidence" value="ECO:0007669"/>
    <property type="project" value="UniProtKB-SubCell"/>
</dbReference>
<evidence type="ECO:0000313" key="16">
    <source>
        <dbReference type="EMBL" id="SEV85236.1"/>
    </source>
</evidence>
<comment type="similarity">
    <text evidence="2 10 12">Belongs to the GrpE family.</text>
</comment>
<evidence type="ECO:0000256" key="14">
    <source>
        <dbReference type="SAM" id="MobiDB-lite"/>
    </source>
</evidence>
<feature type="compositionally biased region" description="Acidic residues" evidence="14">
    <location>
        <begin position="9"/>
        <end position="26"/>
    </location>
</feature>
<keyword evidence="4 10" id="KW-0963">Cytoplasm</keyword>
<evidence type="ECO:0000256" key="2">
    <source>
        <dbReference type="ARBA" id="ARBA00009054"/>
    </source>
</evidence>
<dbReference type="NCBIfam" id="NF010738">
    <property type="entry name" value="PRK14140.1"/>
    <property type="match status" value="1"/>
</dbReference>
<dbReference type="RefSeq" id="WP_091473552.1">
    <property type="nucleotide sequence ID" value="NZ_FOIT01000001.1"/>
</dbReference>
<dbReference type="AlphaFoldDB" id="A0A662Z4P8"/>
<dbReference type="GO" id="GO:0051087">
    <property type="term" value="F:protein-folding chaperone binding"/>
    <property type="evidence" value="ECO:0007669"/>
    <property type="project" value="InterPro"/>
</dbReference>
<dbReference type="Pfam" id="PF01025">
    <property type="entry name" value="GrpE"/>
    <property type="match status" value="1"/>
</dbReference>